<reference evidence="9 10" key="1">
    <citation type="journal article" date="2011" name="BMC Genomics">
        <title>Complete genome sequence of Brachyspira intermedia reveals unique genomic features in Brachyspira species and phage-mediated horizontal gene transfer.</title>
        <authorList>
            <person name="Hafstrom T."/>
            <person name="Jansson D.S."/>
            <person name="Segerman B."/>
        </authorList>
    </citation>
    <scope>NUCLEOTIDE SEQUENCE [LARGE SCALE GENOMIC DNA]</scope>
    <source>
        <strain evidence="10">ATCC 51140 / PWS/A</strain>
    </source>
</reference>
<evidence type="ECO:0000259" key="8">
    <source>
        <dbReference type="Pfam" id="PF02384"/>
    </source>
</evidence>
<comment type="similarity">
    <text evidence="1">Belongs to the N(4)/N(6)-methyltransferase family.</text>
</comment>
<dbReference type="PROSITE" id="PS00092">
    <property type="entry name" value="N6_MTASE"/>
    <property type="match status" value="1"/>
</dbReference>
<evidence type="ECO:0000256" key="4">
    <source>
        <dbReference type="ARBA" id="ARBA00022679"/>
    </source>
</evidence>
<dbReference type="PANTHER" id="PTHR33841:SF6">
    <property type="entry name" value="TYPE II METHYLTRANSFERASE M.HINDII"/>
    <property type="match status" value="1"/>
</dbReference>
<dbReference type="KEGG" id="bip:Bint_1174"/>
<dbReference type="PANTHER" id="PTHR33841">
    <property type="entry name" value="DNA METHYLTRANSFERASE YEEA-RELATED"/>
    <property type="match status" value="1"/>
</dbReference>
<sequence length="408" mass="47243">MQEEYTKESFDYLKNTDIEKRKRLGQYFTPKTIRDLLLKELVSISEKKDNVKILDPACGSGEFLLSCNEYFKSPILYGFDIDESLVAISKKLINNADIKCLDTLKLDTKQSIKYDYVIGNPPYFEFKPDKELKKKHNDIISGRVNIFSIFIKLGLELLEDDGYLAYVVPPSMNNGAFFSKLREYIMNISSVEYLHIVDGSDNFYMANQKVMLLILKKTNNHKNKKYIFSKNDITIFTEDKTFLNKAYKDTISLKEIGYEVKTGSIAWNKYKENLTDDKNNSIPLIYSSNIVDGKILIPNKRKLQYIRNIPKEFIIKNNVIAVNRVTGSHKNINIKSAIVKEKEFVCENHVNVIYPLSNYNKDYSLEYIYNALNDKDNIKVLSLITGNTQVSKTELERLLPIKKIIDKV</sequence>
<keyword evidence="10" id="KW-1185">Reference proteome</keyword>
<comment type="catalytic activity">
    <reaction evidence="7">
        <text>a 2'-deoxyadenosine in DNA + S-adenosyl-L-methionine = an N(6)-methyl-2'-deoxyadenosine in DNA + S-adenosyl-L-homocysteine + H(+)</text>
        <dbReference type="Rhea" id="RHEA:15197"/>
        <dbReference type="Rhea" id="RHEA-COMP:12418"/>
        <dbReference type="Rhea" id="RHEA-COMP:12419"/>
        <dbReference type="ChEBI" id="CHEBI:15378"/>
        <dbReference type="ChEBI" id="CHEBI:57856"/>
        <dbReference type="ChEBI" id="CHEBI:59789"/>
        <dbReference type="ChEBI" id="CHEBI:90615"/>
        <dbReference type="ChEBI" id="CHEBI:90616"/>
        <dbReference type="EC" id="2.1.1.72"/>
    </reaction>
</comment>
<name>G0EN36_BRAIP</name>
<keyword evidence="3 9" id="KW-0489">Methyltransferase</keyword>
<accession>G0EN36</accession>
<dbReference type="SUPFAM" id="SSF53335">
    <property type="entry name" value="S-adenosyl-L-methionine-dependent methyltransferases"/>
    <property type="match status" value="1"/>
</dbReference>
<dbReference type="Proteomes" id="UP000008522">
    <property type="component" value="Chromosome"/>
</dbReference>
<dbReference type="eggNOG" id="COG0827">
    <property type="taxonomic scope" value="Bacteria"/>
</dbReference>
<dbReference type="OrthoDB" id="9815272at2"/>
<dbReference type="InterPro" id="IPR029063">
    <property type="entry name" value="SAM-dependent_MTases_sf"/>
</dbReference>
<keyword evidence="4" id="KW-0808">Transferase</keyword>
<evidence type="ECO:0000256" key="6">
    <source>
        <dbReference type="ARBA" id="ARBA00023125"/>
    </source>
</evidence>
<dbReference type="Gene3D" id="3.40.50.150">
    <property type="entry name" value="Vaccinia Virus protein VP39"/>
    <property type="match status" value="1"/>
</dbReference>
<dbReference type="InterPro" id="IPR002052">
    <property type="entry name" value="DNA_methylase_N6_adenine_CS"/>
</dbReference>
<evidence type="ECO:0000313" key="9">
    <source>
        <dbReference type="EMBL" id="AEM21795.1"/>
    </source>
</evidence>
<dbReference type="RefSeq" id="WP_014487626.1">
    <property type="nucleotide sequence ID" value="NC_017243.1"/>
</dbReference>
<dbReference type="GO" id="GO:0009307">
    <property type="term" value="P:DNA restriction-modification system"/>
    <property type="evidence" value="ECO:0007669"/>
    <property type="project" value="UniProtKB-KW"/>
</dbReference>
<evidence type="ECO:0000256" key="3">
    <source>
        <dbReference type="ARBA" id="ARBA00022603"/>
    </source>
</evidence>
<keyword evidence="6" id="KW-0238">DNA-binding</keyword>
<dbReference type="EMBL" id="CP002874">
    <property type="protein sequence ID" value="AEM21795.1"/>
    <property type="molecule type" value="Genomic_DNA"/>
</dbReference>
<dbReference type="PATRIC" id="fig|1045858.4.peg.1174"/>
<dbReference type="SUPFAM" id="SSF116734">
    <property type="entry name" value="DNA methylase specificity domain"/>
    <property type="match status" value="1"/>
</dbReference>
<proteinExistence type="inferred from homology"/>
<dbReference type="EC" id="2.1.1.72" evidence="2"/>
<evidence type="ECO:0000256" key="5">
    <source>
        <dbReference type="ARBA" id="ARBA00022747"/>
    </source>
</evidence>
<protein>
    <recommendedName>
        <fullName evidence="2">site-specific DNA-methyltransferase (adenine-specific)</fullName>
        <ecNumber evidence="2">2.1.1.72</ecNumber>
    </recommendedName>
</protein>
<dbReference type="GO" id="GO:0009007">
    <property type="term" value="F:site-specific DNA-methyltransferase (adenine-specific) activity"/>
    <property type="evidence" value="ECO:0007669"/>
    <property type="project" value="UniProtKB-EC"/>
</dbReference>
<dbReference type="HOGENOM" id="CLU_682606_0_0_12"/>
<dbReference type="CDD" id="cd02440">
    <property type="entry name" value="AdoMet_MTases"/>
    <property type="match status" value="1"/>
</dbReference>
<keyword evidence="5" id="KW-0680">Restriction system</keyword>
<dbReference type="GO" id="GO:0008170">
    <property type="term" value="F:N-methyltransferase activity"/>
    <property type="evidence" value="ECO:0007669"/>
    <property type="project" value="InterPro"/>
</dbReference>
<gene>
    <name evidence="9" type="ordered locus">Bint_1174</name>
</gene>
<dbReference type="GeneID" id="44969720"/>
<dbReference type="PRINTS" id="PR00507">
    <property type="entry name" value="N12N6MTFRASE"/>
</dbReference>
<dbReference type="InterPro" id="IPR050953">
    <property type="entry name" value="N4_N6_ade-DNA_methylase"/>
</dbReference>
<evidence type="ECO:0000313" key="10">
    <source>
        <dbReference type="Proteomes" id="UP000008522"/>
    </source>
</evidence>
<evidence type="ECO:0000256" key="1">
    <source>
        <dbReference type="ARBA" id="ARBA00006594"/>
    </source>
</evidence>
<dbReference type="Pfam" id="PF02384">
    <property type="entry name" value="N6_Mtase"/>
    <property type="match status" value="1"/>
</dbReference>
<feature type="domain" description="DNA methylase adenine-specific" evidence="8">
    <location>
        <begin position="18"/>
        <end position="229"/>
    </location>
</feature>
<dbReference type="InterPro" id="IPR003356">
    <property type="entry name" value="DNA_methylase_A-5"/>
</dbReference>
<dbReference type="GO" id="GO:0003677">
    <property type="term" value="F:DNA binding"/>
    <property type="evidence" value="ECO:0007669"/>
    <property type="project" value="UniProtKB-KW"/>
</dbReference>
<evidence type="ECO:0000256" key="2">
    <source>
        <dbReference type="ARBA" id="ARBA00011900"/>
    </source>
</evidence>
<evidence type="ECO:0000256" key="7">
    <source>
        <dbReference type="ARBA" id="ARBA00047942"/>
    </source>
</evidence>
<organism evidence="9 10">
    <name type="scientific">Brachyspira intermedia (strain ATCC 51140 / PWS/A)</name>
    <name type="common">Serpulina intermedia</name>
    <dbReference type="NCBI Taxonomy" id="1045858"/>
    <lineage>
        <taxon>Bacteria</taxon>
        <taxon>Pseudomonadati</taxon>
        <taxon>Spirochaetota</taxon>
        <taxon>Spirochaetia</taxon>
        <taxon>Brachyspirales</taxon>
        <taxon>Brachyspiraceae</taxon>
        <taxon>Brachyspira</taxon>
    </lineage>
</organism>
<dbReference type="GO" id="GO:0032259">
    <property type="term" value="P:methylation"/>
    <property type="evidence" value="ECO:0007669"/>
    <property type="project" value="UniProtKB-KW"/>
</dbReference>
<dbReference type="AlphaFoldDB" id="G0EN36"/>